<feature type="binding site" evidence="3">
    <location>
        <position position="20"/>
    </location>
    <ligand>
        <name>a divalent metal cation</name>
        <dbReference type="ChEBI" id="CHEBI:60240"/>
    </ligand>
</feature>
<feature type="binding site" evidence="3">
    <location>
        <position position="152"/>
    </location>
    <ligand>
        <name>a divalent metal cation</name>
        <dbReference type="ChEBI" id="CHEBI:60240"/>
    </ligand>
</feature>
<dbReference type="PANTHER" id="PTHR10907:SF47">
    <property type="entry name" value="REGUCALCIN"/>
    <property type="match status" value="1"/>
</dbReference>
<sequence>MADETLTFTRCIDFETRIGEGPVWDEQRGVLWFVDILAPALFSYDPAQGRVQRFDMPDLVTSVGVTIDGRLILSLRTSVQFFDPLNGSLELFVSPDMGDPLNRLNDGKVGPDGCFWVGSMHDKRPAKPTGALYRITPAGKCSVILQGIHVSNGLAWAPDGRTMYHADSRGPFIKKYDFDPTTGAMSNARIIAEPDESTGLPDGAAVDCDGNYWSAGVTSGRLNVFSPNGDLLRKIAVPMAAPTMPCFGGADLRTLFLTGLTKEVDGKILSRGTLVSCLSPVKGIGVSKFGRRDSRI</sequence>
<dbReference type="PANTHER" id="PTHR10907">
    <property type="entry name" value="REGUCALCIN"/>
    <property type="match status" value="1"/>
</dbReference>
<feature type="binding site" evidence="3">
    <location>
        <position position="105"/>
    </location>
    <ligand>
        <name>substrate</name>
    </ligand>
</feature>
<dbReference type="InterPro" id="IPR005511">
    <property type="entry name" value="SMP-30"/>
</dbReference>
<feature type="domain" description="SMP-30/Gluconolactonase/LRE-like region" evidence="4">
    <location>
        <begin position="18"/>
        <end position="258"/>
    </location>
</feature>
<dbReference type="AlphaFoldDB" id="A0A371XI64"/>
<comment type="similarity">
    <text evidence="1">Belongs to the SMP-30/CGR1 family.</text>
</comment>
<reference evidence="6" key="1">
    <citation type="submission" date="2018-08" db="EMBL/GenBank/DDBJ databases">
        <authorList>
            <person name="Im W.T."/>
        </authorList>
    </citation>
    <scope>NUCLEOTIDE SEQUENCE [LARGE SCALE GENOMIC DNA]</scope>
    <source>
        <strain evidence="6">LA-28</strain>
    </source>
</reference>
<evidence type="ECO:0000256" key="2">
    <source>
        <dbReference type="PIRSR" id="PIRSR605511-1"/>
    </source>
</evidence>
<dbReference type="SUPFAM" id="SSF63829">
    <property type="entry name" value="Calcium-dependent phosphotriesterase"/>
    <property type="match status" value="1"/>
</dbReference>
<dbReference type="GO" id="GO:0005509">
    <property type="term" value="F:calcium ion binding"/>
    <property type="evidence" value="ECO:0007669"/>
    <property type="project" value="TreeGrafter"/>
</dbReference>
<evidence type="ECO:0000313" key="6">
    <source>
        <dbReference type="Proteomes" id="UP000262379"/>
    </source>
</evidence>
<comment type="caution">
    <text evidence="5">The sequence shown here is derived from an EMBL/GenBank/DDBJ whole genome shotgun (WGS) entry which is preliminary data.</text>
</comment>
<proteinExistence type="inferred from homology"/>
<name>A0A371XI64_9HYPH</name>
<evidence type="ECO:0000256" key="3">
    <source>
        <dbReference type="PIRSR" id="PIRSR605511-2"/>
    </source>
</evidence>
<dbReference type="Proteomes" id="UP000262379">
    <property type="component" value="Unassembled WGS sequence"/>
</dbReference>
<dbReference type="InterPro" id="IPR013658">
    <property type="entry name" value="SGL"/>
</dbReference>
<comment type="cofactor">
    <cofactor evidence="3">
        <name>Zn(2+)</name>
        <dbReference type="ChEBI" id="CHEBI:29105"/>
    </cofactor>
    <text evidence="3">Binds 1 divalent metal cation per subunit.</text>
</comment>
<dbReference type="EMBL" id="QURN01000003">
    <property type="protein sequence ID" value="RFC68920.1"/>
    <property type="molecule type" value="Genomic_DNA"/>
</dbReference>
<evidence type="ECO:0000259" key="4">
    <source>
        <dbReference type="Pfam" id="PF08450"/>
    </source>
</evidence>
<dbReference type="GO" id="GO:0004341">
    <property type="term" value="F:gluconolactonase activity"/>
    <property type="evidence" value="ECO:0007669"/>
    <property type="project" value="TreeGrafter"/>
</dbReference>
<organism evidence="5 6">
    <name type="scientific">Mesorhizobium denitrificans</name>
    <dbReference type="NCBI Taxonomy" id="2294114"/>
    <lineage>
        <taxon>Bacteria</taxon>
        <taxon>Pseudomonadati</taxon>
        <taxon>Pseudomonadota</taxon>
        <taxon>Alphaproteobacteria</taxon>
        <taxon>Hyphomicrobiales</taxon>
        <taxon>Phyllobacteriaceae</taxon>
        <taxon>Mesorhizobium</taxon>
    </lineage>
</organism>
<dbReference type="RefSeq" id="WP_116622688.1">
    <property type="nucleotide sequence ID" value="NZ_QURN01000003.1"/>
</dbReference>
<protein>
    <submittedName>
        <fullName evidence="5">SMP-30/gluconolactonase/LRE family protein</fullName>
    </submittedName>
</protein>
<accession>A0A371XI64</accession>
<evidence type="ECO:0000256" key="1">
    <source>
        <dbReference type="ARBA" id="ARBA00008853"/>
    </source>
</evidence>
<keyword evidence="3" id="KW-0862">Zinc</keyword>
<dbReference type="Pfam" id="PF08450">
    <property type="entry name" value="SGL"/>
    <property type="match status" value="1"/>
</dbReference>
<feature type="binding site" evidence="3">
    <location>
        <position position="202"/>
    </location>
    <ligand>
        <name>a divalent metal cation</name>
        <dbReference type="ChEBI" id="CHEBI:60240"/>
    </ligand>
</feature>
<dbReference type="InterPro" id="IPR011042">
    <property type="entry name" value="6-blade_b-propeller_TolB-like"/>
</dbReference>
<keyword evidence="3" id="KW-0479">Metal-binding</keyword>
<feature type="binding site" evidence="3">
    <location>
        <position position="103"/>
    </location>
    <ligand>
        <name>substrate</name>
    </ligand>
</feature>
<dbReference type="Gene3D" id="2.120.10.30">
    <property type="entry name" value="TolB, C-terminal domain"/>
    <property type="match status" value="1"/>
</dbReference>
<gene>
    <name evidence="5" type="ORF">DY251_04680</name>
</gene>
<keyword evidence="6" id="KW-1185">Reference proteome</keyword>
<feature type="active site" description="Proton donor/acceptor" evidence="2">
    <location>
        <position position="202"/>
    </location>
</feature>
<dbReference type="GO" id="GO:0019853">
    <property type="term" value="P:L-ascorbic acid biosynthetic process"/>
    <property type="evidence" value="ECO:0007669"/>
    <property type="project" value="TreeGrafter"/>
</dbReference>
<dbReference type="PRINTS" id="PR01790">
    <property type="entry name" value="SMP30FAMILY"/>
</dbReference>
<evidence type="ECO:0000313" key="5">
    <source>
        <dbReference type="EMBL" id="RFC68920.1"/>
    </source>
</evidence>